<keyword evidence="1" id="KW-0614">Plasmid</keyword>
<dbReference type="HOGENOM" id="CLU_1485975_0_0_4"/>
<evidence type="ECO:0000313" key="1">
    <source>
        <dbReference type="EMBL" id="ADP20046.1"/>
    </source>
</evidence>
<organism evidence="1 2">
    <name type="scientific">Achromobacter xylosoxidans (strain A8)</name>
    <dbReference type="NCBI Taxonomy" id="762376"/>
    <lineage>
        <taxon>Bacteria</taxon>
        <taxon>Pseudomonadati</taxon>
        <taxon>Pseudomonadota</taxon>
        <taxon>Betaproteobacteria</taxon>
        <taxon>Burkholderiales</taxon>
        <taxon>Alcaligenaceae</taxon>
        <taxon>Achromobacter</taxon>
    </lineage>
</organism>
<sequence length="181" mass="19580">MKKLKLTIRIDHAIPADGQDNSGVTADLVGQIRILADHIEKVGLTGQHSHLPGQVDELGYPRTRYVLLEDQGPHNTKIVPGPKCPPPPVADAQINRVMGVLDSLMLALDCVFPQDLYSAANTHAAATGDRSALEVADDFASTRNRDRLTLLCKYQSAYSHGLGTEKTVIARALATQRMCCA</sequence>
<evidence type="ECO:0000313" key="2">
    <source>
        <dbReference type="Proteomes" id="UP000006876"/>
    </source>
</evidence>
<dbReference type="AlphaFoldDB" id="E3HY92"/>
<name>E3HY92_ACHXA</name>
<dbReference type="Proteomes" id="UP000006876">
    <property type="component" value="Plasmid pA82"/>
</dbReference>
<protein>
    <submittedName>
        <fullName evidence="1">Uncharacterized protein</fullName>
    </submittedName>
</protein>
<accession>E3HY92</accession>
<dbReference type="EMBL" id="CP002289">
    <property type="protein sequence ID" value="ADP20046.1"/>
    <property type="molecule type" value="Genomic_DNA"/>
</dbReference>
<reference evidence="2" key="1">
    <citation type="journal article" date="2011" name="J. Bacteriol.">
        <title>Complete genome sequence of the haloaromatic acid-degrading bacterium Achromobacter xylosoxidans A8.</title>
        <authorList>
            <person name="Strnad H."/>
            <person name="Ridl J."/>
            <person name="Paces J."/>
            <person name="Kolar M."/>
            <person name="Vlcek C."/>
            <person name="Paces V."/>
        </authorList>
    </citation>
    <scope>NUCLEOTIDE SEQUENCE [LARGE SCALE GENOMIC DNA]</scope>
    <source>
        <strain evidence="2">A8</strain>
        <plasmid evidence="2">pA82</plasmid>
    </source>
</reference>
<dbReference type="RefSeq" id="WP_013397234.1">
    <property type="nucleotide sequence ID" value="NC_014642.1"/>
</dbReference>
<geneLocation type="plasmid" evidence="1 2">
    <name>pA82</name>
</geneLocation>
<proteinExistence type="predicted"/>
<gene>
    <name evidence="1" type="ordered locus">AXYL_06763</name>
</gene>
<dbReference type="KEGG" id="axy:AXYL_06763"/>